<dbReference type="AlphaFoldDB" id="A0A7X5UAC8"/>
<dbReference type="InterPro" id="IPR004358">
    <property type="entry name" value="Sig_transdc_His_kin-like_C"/>
</dbReference>
<organism evidence="14 15">
    <name type="scientific">Luteibacter anthropi</name>
    <dbReference type="NCBI Taxonomy" id="564369"/>
    <lineage>
        <taxon>Bacteria</taxon>
        <taxon>Pseudomonadati</taxon>
        <taxon>Pseudomonadota</taxon>
        <taxon>Gammaproteobacteria</taxon>
        <taxon>Lysobacterales</taxon>
        <taxon>Rhodanobacteraceae</taxon>
        <taxon>Luteibacter</taxon>
    </lineage>
</organism>
<dbReference type="SUPFAM" id="SSF47384">
    <property type="entry name" value="Homodimeric domain of signal transducing histidine kinase"/>
    <property type="match status" value="1"/>
</dbReference>
<dbReference type="CDD" id="cd00082">
    <property type="entry name" value="HisKA"/>
    <property type="match status" value="1"/>
</dbReference>
<evidence type="ECO:0000256" key="9">
    <source>
        <dbReference type="ARBA" id="ARBA00022840"/>
    </source>
</evidence>
<dbReference type="RefSeq" id="WP_166947733.1">
    <property type="nucleotide sequence ID" value="NZ_CP077072.1"/>
</dbReference>
<reference evidence="14 15" key="1">
    <citation type="submission" date="2020-03" db="EMBL/GenBank/DDBJ databases">
        <authorList>
            <person name="Lai Q."/>
        </authorList>
    </citation>
    <scope>NUCLEOTIDE SEQUENCE [LARGE SCALE GENOMIC DNA]</scope>
    <source>
        <strain evidence="14 15">CCUG 25036</strain>
    </source>
</reference>
<dbReference type="GO" id="GO:0000155">
    <property type="term" value="F:phosphorelay sensor kinase activity"/>
    <property type="evidence" value="ECO:0007669"/>
    <property type="project" value="InterPro"/>
</dbReference>
<sequence>MRAISLRTRLLALIVLVLAAVLLPLGILSAMRTLEEVDELSDGRLAQAARTLEVLVGRIGVEQLRNQRATPALVPSYSNHPQELTIQGRTFESEVGFQVFDRDGSLLLATENLSGVPRTHAPDGRFEDVSSGRYQWRIFTLIMENKGITIRAGERYDSRHEITHALWIEHGLPTLLGLPLLAVLVGWAIHRGLRPLGALAEALARREPGSREPIHLPDAPTELKPVLVALNDQIGRLESALERERRFSADVAHELRTPLASTMINLESAMVSARPDEAQLALEAARECLVSLARRTEQLLALARLEVGAASGPRGRVDLVELALDVIEELATAIGAGGVELELVELPEHVWLEGYAVALAALLRNLLENAFRHVPRGGHVGLSIRGDDAGFAVIEVVDDGPGIPAERRAGMFTRFQRGLDTQGEGYGLGLSIVQRAAELHGATIELLDRDEGTGLRVVVRIPRASVA</sequence>
<keyword evidence="7" id="KW-0547">Nucleotide-binding</keyword>
<dbReference type="GO" id="GO:0005886">
    <property type="term" value="C:plasma membrane"/>
    <property type="evidence" value="ECO:0007669"/>
    <property type="project" value="TreeGrafter"/>
</dbReference>
<evidence type="ECO:0000256" key="12">
    <source>
        <dbReference type="ARBA" id="ARBA00023136"/>
    </source>
</evidence>
<dbReference type="EC" id="2.7.13.3" evidence="3"/>
<comment type="subcellular location">
    <subcellularLocation>
        <location evidence="2">Membrane</location>
        <topology evidence="2">Multi-pass membrane protein</topology>
    </subcellularLocation>
</comment>
<keyword evidence="6" id="KW-0812">Transmembrane</keyword>
<evidence type="ECO:0000256" key="10">
    <source>
        <dbReference type="ARBA" id="ARBA00022989"/>
    </source>
</evidence>
<gene>
    <name evidence="14" type="ORF">HBF25_09530</name>
</gene>
<evidence type="ECO:0000313" key="14">
    <source>
        <dbReference type="EMBL" id="NII06623.1"/>
    </source>
</evidence>
<dbReference type="PANTHER" id="PTHR45436">
    <property type="entry name" value="SENSOR HISTIDINE KINASE YKOH"/>
    <property type="match status" value="1"/>
</dbReference>
<dbReference type="GO" id="GO:0005524">
    <property type="term" value="F:ATP binding"/>
    <property type="evidence" value="ECO:0007669"/>
    <property type="project" value="UniProtKB-KW"/>
</dbReference>
<keyword evidence="9" id="KW-0067">ATP-binding</keyword>
<dbReference type="PROSITE" id="PS50109">
    <property type="entry name" value="HIS_KIN"/>
    <property type="match status" value="1"/>
</dbReference>
<dbReference type="Proteomes" id="UP000490980">
    <property type="component" value="Unassembled WGS sequence"/>
</dbReference>
<evidence type="ECO:0000313" key="15">
    <source>
        <dbReference type="Proteomes" id="UP000490980"/>
    </source>
</evidence>
<proteinExistence type="predicted"/>
<evidence type="ECO:0000256" key="6">
    <source>
        <dbReference type="ARBA" id="ARBA00022692"/>
    </source>
</evidence>
<protein>
    <recommendedName>
        <fullName evidence="3">histidine kinase</fullName>
        <ecNumber evidence="3">2.7.13.3</ecNumber>
    </recommendedName>
</protein>
<feature type="domain" description="Histidine kinase" evidence="13">
    <location>
        <begin position="250"/>
        <end position="465"/>
    </location>
</feature>
<dbReference type="SMART" id="SM00388">
    <property type="entry name" value="HisKA"/>
    <property type="match status" value="1"/>
</dbReference>
<dbReference type="InterPro" id="IPR036097">
    <property type="entry name" value="HisK_dim/P_sf"/>
</dbReference>
<evidence type="ECO:0000256" key="3">
    <source>
        <dbReference type="ARBA" id="ARBA00012438"/>
    </source>
</evidence>
<keyword evidence="15" id="KW-1185">Reference proteome</keyword>
<evidence type="ECO:0000256" key="8">
    <source>
        <dbReference type="ARBA" id="ARBA00022777"/>
    </source>
</evidence>
<comment type="catalytic activity">
    <reaction evidence="1">
        <text>ATP + protein L-histidine = ADP + protein N-phospho-L-histidine.</text>
        <dbReference type="EC" id="2.7.13.3"/>
    </reaction>
</comment>
<evidence type="ECO:0000256" key="5">
    <source>
        <dbReference type="ARBA" id="ARBA00022679"/>
    </source>
</evidence>
<comment type="caution">
    <text evidence="14">The sequence shown here is derived from an EMBL/GenBank/DDBJ whole genome shotgun (WGS) entry which is preliminary data.</text>
</comment>
<evidence type="ECO:0000259" key="13">
    <source>
        <dbReference type="PROSITE" id="PS50109"/>
    </source>
</evidence>
<dbReference type="Gene3D" id="3.30.565.10">
    <property type="entry name" value="Histidine kinase-like ATPase, C-terminal domain"/>
    <property type="match status" value="1"/>
</dbReference>
<evidence type="ECO:0000256" key="7">
    <source>
        <dbReference type="ARBA" id="ARBA00022741"/>
    </source>
</evidence>
<dbReference type="EMBL" id="JAARLZ010000004">
    <property type="protein sequence ID" value="NII06623.1"/>
    <property type="molecule type" value="Genomic_DNA"/>
</dbReference>
<evidence type="ECO:0000256" key="11">
    <source>
        <dbReference type="ARBA" id="ARBA00023012"/>
    </source>
</evidence>
<dbReference type="InterPro" id="IPR050428">
    <property type="entry name" value="TCS_sensor_his_kinase"/>
</dbReference>
<dbReference type="SUPFAM" id="SSF55874">
    <property type="entry name" value="ATPase domain of HSP90 chaperone/DNA topoisomerase II/histidine kinase"/>
    <property type="match status" value="1"/>
</dbReference>
<dbReference type="InterPro" id="IPR003594">
    <property type="entry name" value="HATPase_dom"/>
</dbReference>
<dbReference type="InterPro" id="IPR003661">
    <property type="entry name" value="HisK_dim/P_dom"/>
</dbReference>
<keyword evidence="4" id="KW-0597">Phosphoprotein</keyword>
<dbReference type="Pfam" id="PF00512">
    <property type="entry name" value="HisKA"/>
    <property type="match status" value="1"/>
</dbReference>
<name>A0A7X5UAC8_9GAMM</name>
<dbReference type="SMART" id="SM00387">
    <property type="entry name" value="HATPase_c"/>
    <property type="match status" value="1"/>
</dbReference>
<keyword evidence="10" id="KW-1133">Transmembrane helix</keyword>
<keyword evidence="8 14" id="KW-0418">Kinase</keyword>
<keyword evidence="11" id="KW-0902">Two-component regulatory system</keyword>
<keyword evidence="5" id="KW-0808">Transferase</keyword>
<evidence type="ECO:0000256" key="1">
    <source>
        <dbReference type="ARBA" id="ARBA00000085"/>
    </source>
</evidence>
<evidence type="ECO:0000256" key="2">
    <source>
        <dbReference type="ARBA" id="ARBA00004141"/>
    </source>
</evidence>
<evidence type="ECO:0000256" key="4">
    <source>
        <dbReference type="ARBA" id="ARBA00022553"/>
    </source>
</evidence>
<dbReference type="PRINTS" id="PR00344">
    <property type="entry name" value="BCTRLSENSOR"/>
</dbReference>
<dbReference type="InterPro" id="IPR005467">
    <property type="entry name" value="His_kinase_dom"/>
</dbReference>
<dbReference type="CDD" id="cd00075">
    <property type="entry name" value="HATPase"/>
    <property type="match status" value="1"/>
</dbReference>
<dbReference type="Gene3D" id="1.10.287.130">
    <property type="match status" value="1"/>
</dbReference>
<accession>A0A7X5UAC8</accession>
<dbReference type="Pfam" id="PF02518">
    <property type="entry name" value="HATPase_c"/>
    <property type="match status" value="1"/>
</dbReference>
<keyword evidence="12" id="KW-0472">Membrane</keyword>
<dbReference type="InterPro" id="IPR036890">
    <property type="entry name" value="HATPase_C_sf"/>
</dbReference>
<dbReference type="PANTHER" id="PTHR45436:SF14">
    <property type="entry name" value="SENSOR PROTEIN QSEC"/>
    <property type="match status" value="1"/>
</dbReference>